<sequence>MELSQPRYISRTQWESPPSREGSNMAALTLRQPPAHHLPGPTALLDSKLTDLPFIPRSENRSRSDSTQFHSSPMQLPPIREIVDFSARPEPERRREVSPTSNGKRRRPLDDEDDEEARARYSPRQRSPGPPVDRSQSTSSFDLARRSSVAYSTSDNWSARSSPYQPSQGLPPLQTSNLPSRPDMRSQAPTLPPLSTLASPMSFPAANFSEYSLGGPRPSVYTYPTLPRSNFDAPPPQSTFSYGYQQPRGQSYSGPSSFAMSHDRSPFSSAPNAYSGSMNPYGAEGHERESDSRQRKRRGNLPKETTDKLRAWFMTHLTHPYPTEDEKQELMRQTGLQMNQISNWFINARRRQLPTMINNARAESDARIARGGDICAPAPSNDYGEESDRRSEGSQYDDEFDARQRGILAGPKARDSI</sequence>
<dbReference type="GO" id="GO:0005634">
    <property type="term" value="C:nucleus"/>
    <property type="evidence" value="ECO:0007669"/>
    <property type="project" value="UniProtKB-SubCell"/>
</dbReference>
<feature type="compositionally biased region" description="Polar residues" evidence="9">
    <location>
        <begin position="149"/>
        <end position="179"/>
    </location>
</feature>
<dbReference type="InterPro" id="IPR001356">
    <property type="entry name" value="HD"/>
</dbReference>
<reference evidence="11" key="1">
    <citation type="submission" date="2023-06" db="EMBL/GenBank/DDBJ databases">
        <title>Draft genome of Marssonina rosae.</title>
        <authorList>
            <person name="Cheng Q."/>
        </authorList>
    </citation>
    <scope>NUCLEOTIDE SEQUENCE</scope>
    <source>
        <strain evidence="11">R4</strain>
    </source>
</reference>
<dbReference type="Gene3D" id="1.10.10.60">
    <property type="entry name" value="Homeodomain-like"/>
    <property type="match status" value="1"/>
</dbReference>
<feature type="compositionally biased region" description="Polar residues" evidence="9">
    <location>
        <begin position="65"/>
        <end position="74"/>
    </location>
</feature>
<dbReference type="InterPro" id="IPR009057">
    <property type="entry name" value="Homeodomain-like_sf"/>
</dbReference>
<evidence type="ECO:0000256" key="9">
    <source>
        <dbReference type="SAM" id="MobiDB-lite"/>
    </source>
</evidence>
<organism evidence="11 12">
    <name type="scientific">Diplocarpon rosae</name>
    <dbReference type="NCBI Taxonomy" id="946125"/>
    <lineage>
        <taxon>Eukaryota</taxon>
        <taxon>Fungi</taxon>
        <taxon>Dikarya</taxon>
        <taxon>Ascomycota</taxon>
        <taxon>Pezizomycotina</taxon>
        <taxon>Leotiomycetes</taxon>
        <taxon>Helotiales</taxon>
        <taxon>Drepanopezizaceae</taxon>
        <taxon>Diplocarpon</taxon>
    </lineage>
</organism>
<evidence type="ECO:0000256" key="4">
    <source>
        <dbReference type="ARBA" id="ARBA00023155"/>
    </source>
</evidence>
<dbReference type="AlphaFoldDB" id="A0AAD9SZX4"/>
<evidence type="ECO:0000256" key="5">
    <source>
        <dbReference type="ARBA" id="ARBA00023163"/>
    </source>
</evidence>
<evidence type="ECO:0000256" key="8">
    <source>
        <dbReference type="PROSITE-ProRule" id="PRU00108"/>
    </source>
</evidence>
<feature type="compositionally biased region" description="Basic and acidic residues" evidence="9">
    <location>
        <begin position="284"/>
        <end position="293"/>
    </location>
</feature>
<dbReference type="InterPro" id="IPR050224">
    <property type="entry name" value="TALE_homeobox"/>
</dbReference>
<evidence type="ECO:0000256" key="7">
    <source>
        <dbReference type="ARBA" id="ARBA00038021"/>
    </source>
</evidence>
<dbReference type="GO" id="GO:0006355">
    <property type="term" value="P:regulation of DNA-templated transcription"/>
    <property type="evidence" value="ECO:0007669"/>
    <property type="project" value="InterPro"/>
</dbReference>
<feature type="compositionally biased region" description="Polar residues" evidence="9">
    <location>
        <begin position="266"/>
        <end position="278"/>
    </location>
</feature>
<dbReference type="PANTHER" id="PTHR11850">
    <property type="entry name" value="HOMEOBOX PROTEIN TRANSCRIPTION FACTORS"/>
    <property type="match status" value="1"/>
</dbReference>
<feature type="region of interest" description="Disordered" evidence="9">
    <location>
        <begin position="1"/>
        <end position="201"/>
    </location>
</feature>
<dbReference type="SMART" id="SM00389">
    <property type="entry name" value="HOX"/>
    <property type="match status" value="1"/>
</dbReference>
<evidence type="ECO:0000256" key="1">
    <source>
        <dbReference type="ARBA" id="ARBA00004123"/>
    </source>
</evidence>
<comment type="subcellular location">
    <subcellularLocation>
        <location evidence="1 8">Nucleus</location>
    </subcellularLocation>
</comment>
<dbReference type="SUPFAM" id="SSF46689">
    <property type="entry name" value="Homeodomain-like"/>
    <property type="match status" value="1"/>
</dbReference>
<feature type="region of interest" description="Disordered" evidence="9">
    <location>
        <begin position="371"/>
        <end position="417"/>
    </location>
</feature>
<evidence type="ECO:0000259" key="10">
    <source>
        <dbReference type="PROSITE" id="PS50071"/>
    </source>
</evidence>
<gene>
    <name evidence="11" type="ORF">QTJ16_003856</name>
</gene>
<evidence type="ECO:0000256" key="2">
    <source>
        <dbReference type="ARBA" id="ARBA00023015"/>
    </source>
</evidence>
<dbReference type="PROSITE" id="PS50071">
    <property type="entry name" value="HOMEOBOX_2"/>
    <property type="match status" value="1"/>
</dbReference>
<evidence type="ECO:0000256" key="3">
    <source>
        <dbReference type="ARBA" id="ARBA00023125"/>
    </source>
</evidence>
<keyword evidence="2" id="KW-0805">Transcription regulation</keyword>
<keyword evidence="4 8" id="KW-0371">Homeobox</keyword>
<feature type="compositionally biased region" description="Basic and acidic residues" evidence="9">
    <location>
        <begin position="81"/>
        <end position="97"/>
    </location>
</feature>
<comment type="caution">
    <text evidence="11">The sequence shown here is derived from an EMBL/GenBank/DDBJ whole genome shotgun (WGS) entry which is preliminary data.</text>
</comment>
<dbReference type="CDD" id="cd00086">
    <property type="entry name" value="homeodomain"/>
    <property type="match status" value="1"/>
</dbReference>
<dbReference type="Proteomes" id="UP001285354">
    <property type="component" value="Unassembled WGS sequence"/>
</dbReference>
<keyword evidence="12" id="KW-1185">Reference proteome</keyword>
<evidence type="ECO:0000313" key="11">
    <source>
        <dbReference type="EMBL" id="KAK2626681.1"/>
    </source>
</evidence>
<accession>A0AAD9SZX4</accession>
<comment type="similarity">
    <text evidence="7">Belongs to the TALE/TGIF homeobox family.</text>
</comment>
<dbReference type="Pfam" id="PF05920">
    <property type="entry name" value="Homeobox_KN"/>
    <property type="match status" value="1"/>
</dbReference>
<keyword evidence="6 8" id="KW-0539">Nucleus</keyword>
<dbReference type="InterPro" id="IPR008422">
    <property type="entry name" value="KN_HD"/>
</dbReference>
<feature type="domain" description="Homeobox" evidence="10">
    <location>
        <begin position="292"/>
        <end position="355"/>
    </location>
</feature>
<dbReference type="GO" id="GO:0003677">
    <property type="term" value="F:DNA binding"/>
    <property type="evidence" value="ECO:0007669"/>
    <property type="project" value="UniProtKB-UniRule"/>
</dbReference>
<protein>
    <recommendedName>
        <fullName evidence="10">Homeobox domain-containing protein</fullName>
    </recommendedName>
</protein>
<keyword evidence="3 8" id="KW-0238">DNA-binding</keyword>
<dbReference type="EMBL" id="JAUBYV010000005">
    <property type="protein sequence ID" value="KAK2626681.1"/>
    <property type="molecule type" value="Genomic_DNA"/>
</dbReference>
<name>A0AAD9SZX4_9HELO</name>
<evidence type="ECO:0000256" key="6">
    <source>
        <dbReference type="ARBA" id="ARBA00023242"/>
    </source>
</evidence>
<dbReference type="FunFam" id="1.10.10.60:FF:000059">
    <property type="entry name" value="TGFB-induced factor homeobox 1"/>
    <property type="match status" value="1"/>
</dbReference>
<evidence type="ECO:0000313" key="12">
    <source>
        <dbReference type="Proteomes" id="UP001285354"/>
    </source>
</evidence>
<keyword evidence="5" id="KW-0804">Transcription</keyword>
<feature type="compositionally biased region" description="Polar residues" evidence="9">
    <location>
        <begin position="238"/>
        <end position="259"/>
    </location>
</feature>
<feature type="region of interest" description="Disordered" evidence="9">
    <location>
        <begin position="224"/>
        <end position="306"/>
    </location>
</feature>
<proteinExistence type="inferred from homology"/>
<feature type="DNA-binding region" description="Homeobox" evidence="8">
    <location>
        <begin position="294"/>
        <end position="356"/>
    </location>
</feature>